<organism evidence="2 3">
    <name type="scientific">Brucella tritici</name>
    <dbReference type="NCBI Taxonomy" id="94626"/>
    <lineage>
        <taxon>Bacteria</taxon>
        <taxon>Pseudomonadati</taxon>
        <taxon>Pseudomonadota</taxon>
        <taxon>Alphaproteobacteria</taxon>
        <taxon>Hyphomicrobiales</taxon>
        <taxon>Brucellaceae</taxon>
        <taxon>Brucella/Ochrobactrum group</taxon>
        <taxon>Brucella</taxon>
    </lineage>
</organism>
<accession>A0A7V7VQF0</accession>
<dbReference type="SMART" id="SM00953">
    <property type="entry name" value="RES"/>
    <property type="match status" value="1"/>
</dbReference>
<comment type="caution">
    <text evidence="2">The sequence shown here is derived from an EMBL/GenBank/DDBJ whole genome shotgun (WGS) entry which is preliminary data.</text>
</comment>
<feature type="domain" description="RES" evidence="1">
    <location>
        <begin position="39"/>
        <end position="185"/>
    </location>
</feature>
<sequence length="213" mass="23692">MTSPLPLPPDPFPTVNAQTLTAGSVLHRNHLSAFRPAQFNPCKGQPTRFAPFQDAAGGCVATLYAATSREAAAFESIFHDINPAARFKTVRLNDVEARTASRISPKRDLQFAALFAPDLKLWSIDRGQIIETPKSSYARTVLWAKAIHEARPDLDGLIWTSRQCDPERCLVLFEDRVGEDDFDVLEEIDIGDDDDLLLEMRRFGQRAGIVIIA</sequence>
<dbReference type="AlphaFoldDB" id="A0A7V7VQF0"/>
<dbReference type="Proteomes" id="UP000460650">
    <property type="component" value="Unassembled WGS sequence"/>
</dbReference>
<dbReference type="Pfam" id="PF08808">
    <property type="entry name" value="RES"/>
    <property type="match status" value="1"/>
</dbReference>
<protein>
    <submittedName>
        <fullName evidence="2">RES family NAD+ phosphorylase</fullName>
    </submittedName>
</protein>
<dbReference type="EMBL" id="WBVY01000009">
    <property type="protein sequence ID" value="KAB2654899.1"/>
    <property type="molecule type" value="Genomic_DNA"/>
</dbReference>
<dbReference type="InterPro" id="IPR014914">
    <property type="entry name" value="RES_dom"/>
</dbReference>
<dbReference type="RefSeq" id="WP_151648864.1">
    <property type="nucleotide sequence ID" value="NZ_WBVY01000009.1"/>
</dbReference>
<name>A0A7V7VQF0_9HYPH</name>
<gene>
    <name evidence="2" type="ORF">F9K94_22835</name>
</gene>
<evidence type="ECO:0000313" key="2">
    <source>
        <dbReference type="EMBL" id="KAB2654899.1"/>
    </source>
</evidence>
<reference evidence="2 3" key="1">
    <citation type="submission" date="2019-09" db="EMBL/GenBank/DDBJ databases">
        <title>Taxonomic organization of the family Brucellaceae based on a phylogenomic approach.</title>
        <authorList>
            <person name="Leclercq S."/>
            <person name="Cloeckaert A."/>
            <person name="Zygmunt M.S."/>
        </authorList>
    </citation>
    <scope>NUCLEOTIDE SEQUENCE [LARGE SCALE GENOMIC DNA]</scope>
    <source>
        <strain evidence="2 3">TA93</strain>
    </source>
</reference>
<proteinExistence type="predicted"/>
<evidence type="ECO:0000313" key="3">
    <source>
        <dbReference type="Proteomes" id="UP000460650"/>
    </source>
</evidence>
<evidence type="ECO:0000259" key="1">
    <source>
        <dbReference type="SMART" id="SM00953"/>
    </source>
</evidence>